<accession>A0ACB7RX86</accession>
<dbReference type="Proteomes" id="UP000821845">
    <property type="component" value="Chromosome 7"/>
</dbReference>
<sequence>MVSSVSAAEQRPRRFGASAKASRWLVLHCELCHASRKDMANVHVTYLLAAFCVLSLLGCLRILPGYVHVRVSWPEFHDIVEVEAEEAIPFGDVALVRPPVSEKMTLAFIICEDHFDLGIVAVKSAVAYSTTRLHLIMIADDKNEKRAWTESMFPNEDAVLVADTDVVFIHPVEDLWRKFYAMNEWQMVGMAPATEDYGKNYYLKKGLHPFPPPFGLNAGVLLMNLTRMRAFDLDSRITKLRDEFEGRVPWGDQDLLNILYARHPQGLFTFTCRWNYRGDHCYGDGPLHRRPHFGGACVAQVDPEQDRTHASRKDMANVHLMRLLVALCVLSLLGCLRIRPGYVHVRVSWPEFHDIVEVEAEQAIPFSDVALVRPPVREKMTLAYVICGGHFDLGIVAVKSAVAYSTTRLHLIIIADDKNQKRMWTEHASRKDMANVHLMRLLVALCVLSLLGCLRIRPGYVHVRVSWPQFLDIVEVEAEESIPFRDVALVRPPVREKMNLAYVICGGHFDLGIVAVKSAVAYSTTRLHLIIIADDKNQKRMWTEIFAALWSTILNGAVGEETSFLRMPVSSPTSAVAWATSAYGGSFALPVIVHGGFSEDGDADSDGRPINYERNEPRDKGQGT</sequence>
<reference evidence="1" key="1">
    <citation type="submission" date="2020-05" db="EMBL/GenBank/DDBJ databases">
        <title>Large-scale comparative analyses of tick genomes elucidate their genetic diversity and vector capacities.</title>
        <authorList>
            <person name="Jia N."/>
            <person name="Wang J."/>
            <person name="Shi W."/>
            <person name="Du L."/>
            <person name="Sun Y."/>
            <person name="Zhan W."/>
            <person name="Jiang J."/>
            <person name="Wang Q."/>
            <person name="Zhang B."/>
            <person name="Ji P."/>
            <person name="Sakyi L.B."/>
            <person name="Cui X."/>
            <person name="Yuan T."/>
            <person name="Jiang B."/>
            <person name="Yang W."/>
            <person name="Lam T.T.-Y."/>
            <person name="Chang Q."/>
            <person name="Ding S."/>
            <person name="Wang X."/>
            <person name="Zhu J."/>
            <person name="Ruan X."/>
            <person name="Zhao L."/>
            <person name="Wei J."/>
            <person name="Que T."/>
            <person name="Du C."/>
            <person name="Cheng J."/>
            <person name="Dai P."/>
            <person name="Han X."/>
            <person name="Huang E."/>
            <person name="Gao Y."/>
            <person name="Liu J."/>
            <person name="Shao H."/>
            <person name="Ye R."/>
            <person name="Li L."/>
            <person name="Wei W."/>
            <person name="Wang X."/>
            <person name="Wang C."/>
            <person name="Yang T."/>
            <person name="Huo Q."/>
            <person name="Li W."/>
            <person name="Guo W."/>
            <person name="Chen H."/>
            <person name="Zhou L."/>
            <person name="Ni X."/>
            <person name="Tian J."/>
            <person name="Zhou Y."/>
            <person name="Sheng Y."/>
            <person name="Liu T."/>
            <person name="Pan Y."/>
            <person name="Xia L."/>
            <person name="Li J."/>
            <person name="Zhao F."/>
            <person name="Cao W."/>
        </authorList>
    </citation>
    <scope>NUCLEOTIDE SEQUENCE</scope>
    <source>
        <strain evidence="1">Hyas-2018</strain>
    </source>
</reference>
<protein>
    <submittedName>
        <fullName evidence="1">Uncharacterized protein</fullName>
    </submittedName>
</protein>
<comment type="caution">
    <text evidence="1">The sequence shown here is derived from an EMBL/GenBank/DDBJ whole genome shotgun (WGS) entry which is preliminary data.</text>
</comment>
<dbReference type="EMBL" id="CM023487">
    <property type="protein sequence ID" value="KAH6925507.1"/>
    <property type="molecule type" value="Genomic_DNA"/>
</dbReference>
<evidence type="ECO:0000313" key="2">
    <source>
        <dbReference type="Proteomes" id="UP000821845"/>
    </source>
</evidence>
<evidence type="ECO:0000313" key="1">
    <source>
        <dbReference type="EMBL" id="KAH6925507.1"/>
    </source>
</evidence>
<organism evidence="1 2">
    <name type="scientific">Hyalomma asiaticum</name>
    <name type="common">Tick</name>
    <dbReference type="NCBI Taxonomy" id="266040"/>
    <lineage>
        <taxon>Eukaryota</taxon>
        <taxon>Metazoa</taxon>
        <taxon>Ecdysozoa</taxon>
        <taxon>Arthropoda</taxon>
        <taxon>Chelicerata</taxon>
        <taxon>Arachnida</taxon>
        <taxon>Acari</taxon>
        <taxon>Parasitiformes</taxon>
        <taxon>Ixodida</taxon>
        <taxon>Ixodoidea</taxon>
        <taxon>Ixodidae</taxon>
        <taxon>Hyalomminae</taxon>
        <taxon>Hyalomma</taxon>
    </lineage>
</organism>
<gene>
    <name evidence="1" type="ORF">HPB50_006199</name>
</gene>
<name>A0ACB7RX86_HYAAI</name>
<keyword evidence="2" id="KW-1185">Reference proteome</keyword>
<proteinExistence type="predicted"/>